<evidence type="ECO:0000256" key="2">
    <source>
        <dbReference type="ARBA" id="ARBA00022679"/>
    </source>
</evidence>
<evidence type="ECO:0000259" key="5">
    <source>
        <dbReference type="PROSITE" id="PS50405"/>
    </source>
</evidence>
<dbReference type="PROSITE" id="PS50404">
    <property type="entry name" value="GST_NTER"/>
    <property type="match status" value="1"/>
</dbReference>
<dbReference type="InterPro" id="IPR050983">
    <property type="entry name" value="GST_Omega/HSP26"/>
</dbReference>
<accession>A0ABT2NIY8</accession>
<dbReference type="PANTHER" id="PTHR43968:SF6">
    <property type="entry name" value="GLUTATHIONE S-TRANSFERASE OMEGA"/>
    <property type="match status" value="1"/>
</dbReference>
<dbReference type="Pfam" id="PF13409">
    <property type="entry name" value="GST_N_2"/>
    <property type="match status" value="1"/>
</dbReference>
<comment type="catalytic activity">
    <reaction evidence="3">
        <text>RX + glutathione = an S-substituted glutathione + a halide anion + H(+)</text>
        <dbReference type="Rhea" id="RHEA:16437"/>
        <dbReference type="ChEBI" id="CHEBI:15378"/>
        <dbReference type="ChEBI" id="CHEBI:16042"/>
        <dbReference type="ChEBI" id="CHEBI:17792"/>
        <dbReference type="ChEBI" id="CHEBI:57925"/>
        <dbReference type="ChEBI" id="CHEBI:90779"/>
        <dbReference type="EC" id="2.5.1.18"/>
    </reaction>
</comment>
<evidence type="ECO:0000256" key="1">
    <source>
        <dbReference type="ARBA" id="ARBA00012452"/>
    </source>
</evidence>
<dbReference type="SFLD" id="SFLDG00358">
    <property type="entry name" value="Main_(cytGST)"/>
    <property type="match status" value="1"/>
</dbReference>
<evidence type="ECO:0000256" key="3">
    <source>
        <dbReference type="ARBA" id="ARBA00047960"/>
    </source>
</evidence>
<dbReference type="Pfam" id="PF13410">
    <property type="entry name" value="GST_C_2"/>
    <property type="match status" value="1"/>
</dbReference>
<dbReference type="InterPro" id="IPR040079">
    <property type="entry name" value="Glutathione_S-Trfase"/>
</dbReference>
<dbReference type="SUPFAM" id="SSF52833">
    <property type="entry name" value="Thioredoxin-like"/>
    <property type="match status" value="1"/>
</dbReference>
<dbReference type="Gene3D" id="3.40.30.10">
    <property type="entry name" value="Glutaredoxin"/>
    <property type="match status" value="1"/>
</dbReference>
<dbReference type="SUPFAM" id="SSF47616">
    <property type="entry name" value="GST C-terminal domain-like"/>
    <property type="match status" value="1"/>
</dbReference>
<comment type="caution">
    <text evidence="6">The sequence shown here is derived from an EMBL/GenBank/DDBJ whole genome shotgun (WGS) entry which is preliminary data.</text>
</comment>
<dbReference type="Proteomes" id="UP001205601">
    <property type="component" value="Unassembled WGS sequence"/>
</dbReference>
<dbReference type="InterPro" id="IPR010987">
    <property type="entry name" value="Glutathione-S-Trfase_C-like"/>
</dbReference>
<evidence type="ECO:0000259" key="4">
    <source>
        <dbReference type="PROSITE" id="PS50404"/>
    </source>
</evidence>
<dbReference type="PROSITE" id="PS50405">
    <property type="entry name" value="GST_CTER"/>
    <property type="match status" value="1"/>
</dbReference>
<gene>
    <name evidence="6" type="ORF">N5I32_05065</name>
</gene>
<feature type="domain" description="GST C-terminal" evidence="5">
    <location>
        <begin position="88"/>
        <end position="210"/>
    </location>
</feature>
<evidence type="ECO:0000313" key="7">
    <source>
        <dbReference type="Proteomes" id="UP001205601"/>
    </source>
</evidence>
<protein>
    <recommendedName>
        <fullName evidence="1">glutathione transferase</fullName>
        <ecNumber evidence="1">2.5.1.18</ecNumber>
    </recommendedName>
</protein>
<dbReference type="CDD" id="cd00570">
    <property type="entry name" value="GST_N_family"/>
    <property type="match status" value="1"/>
</dbReference>
<evidence type="ECO:0000313" key="6">
    <source>
        <dbReference type="EMBL" id="MCT8328884.1"/>
    </source>
</evidence>
<dbReference type="InterPro" id="IPR004045">
    <property type="entry name" value="Glutathione_S-Trfase_N"/>
</dbReference>
<dbReference type="InterPro" id="IPR045073">
    <property type="entry name" value="Omega/Tau-like"/>
</dbReference>
<dbReference type="Gene3D" id="1.20.1050.10">
    <property type="match status" value="1"/>
</dbReference>
<dbReference type="RefSeq" id="WP_261494306.1">
    <property type="nucleotide sequence ID" value="NZ_JAOCQF010000001.1"/>
</dbReference>
<dbReference type="PANTHER" id="PTHR43968">
    <property type="match status" value="1"/>
</dbReference>
<name>A0ABT2NIY8_9RHOB</name>
<dbReference type="SFLD" id="SFLDG01152">
    <property type="entry name" value="Main.3:_Omega-_and_Tau-like"/>
    <property type="match status" value="1"/>
</dbReference>
<organism evidence="6 7">
    <name type="scientific">Albidovulum sediminis</name>
    <dbReference type="NCBI Taxonomy" id="3066345"/>
    <lineage>
        <taxon>Bacteria</taxon>
        <taxon>Pseudomonadati</taxon>
        <taxon>Pseudomonadota</taxon>
        <taxon>Alphaproteobacteria</taxon>
        <taxon>Rhodobacterales</taxon>
        <taxon>Paracoccaceae</taxon>
        <taxon>Albidovulum</taxon>
    </lineage>
</organism>
<sequence>MNTLTLVSHHLCPYVQRAAIALVEKEVPFERISVDLSDKPDWFRALSPLGKVPLLKVALDGQDAVIFESAVILEYLEETQAQSLHPADPLQRARHRSWIEFGSQVLNGIARFYNARTDEALDDEARALARMFVRLEAELGEGPWFAGQDFSLVDAVYGPIFRYFDAFDQIADFGILTDKPKTAVWRKALAERASVRDAVAPDYPERLLKFLRDRRSAVSRRIPGVSHPAG</sequence>
<dbReference type="SFLD" id="SFLDS00019">
    <property type="entry name" value="Glutathione_Transferase_(cytos"/>
    <property type="match status" value="1"/>
</dbReference>
<dbReference type="EMBL" id="JAOCQF010000001">
    <property type="protein sequence ID" value="MCT8328884.1"/>
    <property type="molecule type" value="Genomic_DNA"/>
</dbReference>
<keyword evidence="2" id="KW-0808">Transferase</keyword>
<proteinExistence type="predicted"/>
<dbReference type="EC" id="2.5.1.18" evidence="1"/>
<dbReference type="InterPro" id="IPR036249">
    <property type="entry name" value="Thioredoxin-like_sf"/>
</dbReference>
<keyword evidence="7" id="KW-1185">Reference proteome</keyword>
<reference evidence="7" key="1">
    <citation type="submission" date="2023-07" db="EMBL/GenBank/DDBJ databases">
        <title>Defluviimonas sediminis sp. nov., isolated from mangrove sediment.</title>
        <authorList>
            <person name="Liu L."/>
            <person name="Li J."/>
            <person name="Huang Y."/>
            <person name="Pan J."/>
            <person name="Li M."/>
        </authorList>
    </citation>
    <scope>NUCLEOTIDE SEQUENCE [LARGE SCALE GENOMIC DNA]</scope>
    <source>
        <strain evidence="7">FT324</strain>
    </source>
</reference>
<dbReference type="InterPro" id="IPR036282">
    <property type="entry name" value="Glutathione-S-Trfase_C_sf"/>
</dbReference>
<feature type="domain" description="GST N-terminal" evidence="4">
    <location>
        <begin position="2"/>
        <end position="84"/>
    </location>
</feature>